<evidence type="ECO:0008006" key="3">
    <source>
        <dbReference type="Google" id="ProtNLM"/>
    </source>
</evidence>
<name>C5LQ56_PERM5</name>
<accession>C5LQ56</accession>
<evidence type="ECO:0000313" key="1">
    <source>
        <dbReference type="EMBL" id="EER01164.1"/>
    </source>
</evidence>
<dbReference type="AlphaFoldDB" id="C5LQ56"/>
<dbReference type="Proteomes" id="UP000007800">
    <property type="component" value="Unassembled WGS sequence"/>
</dbReference>
<dbReference type="GeneID" id="9058005"/>
<sequence>MSSDSSAPPVRLRYTPRTPIEGGPVDVVVSRDKPIQLYVDKVLEAIVEKQKSKVAVRGMGRACGRIAERVAKYALRRLPSGHGFRYTITTSEAADAGVRSQEFVLEFDPEVGKDVVELMMFLNVIPAVLNS</sequence>
<keyword evidence="2" id="KW-1185">Reference proteome</keyword>
<reference evidence="1 2" key="1">
    <citation type="submission" date="2008-07" db="EMBL/GenBank/DDBJ databases">
        <authorList>
            <person name="El-Sayed N."/>
            <person name="Caler E."/>
            <person name="Inman J."/>
            <person name="Amedeo P."/>
            <person name="Hass B."/>
            <person name="Wortman J."/>
        </authorList>
    </citation>
    <scope>NUCLEOTIDE SEQUENCE [LARGE SCALE GENOMIC DNA]</scope>
    <source>
        <strain evidence="2">ATCC 50983 / TXsc</strain>
    </source>
</reference>
<dbReference type="EMBL" id="GG684423">
    <property type="protein sequence ID" value="EER01164.1"/>
    <property type="molecule type" value="Genomic_DNA"/>
</dbReference>
<evidence type="ECO:0000313" key="2">
    <source>
        <dbReference type="Proteomes" id="UP000007800"/>
    </source>
</evidence>
<dbReference type="InParanoid" id="C5LQ56"/>
<dbReference type="RefSeq" id="XP_002768446.1">
    <property type="nucleotide sequence ID" value="XM_002768400.1"/>
</dbReference>
<proteinExistence type="predicted"/>
<gene>
    <name evidence="1" type="ORF">Pmar_PMAR009084</name>
</gene>
<protein>
    <recommendedName>
        <fullName evidence="3">DNA/RNA-binding protein Alba-like domain-containing protein</fullName>
    </recommendedName>
</protein>
<organism evidence="2">
    <name type="scientific">Perkinsus marinus (strain ATCC 50983 / TXsc)</name>
    <dbReference type="NCBI Taxonomy" id="423536"/>
    <lineage>
        <taxon>Eukaryota</taxon>
        <taxon>Sar</taxon>
        <taxon>Alveolata</taxon>
        <taxon>Perkinsozoa</taxon>
        <taxon>Perkinsea</taxon>
        <taxon>Perkinsida</taxon>
        <taxon>Perkinsidae</taxon>
        <taxon>Perkinsus</taxon>
    </lineage>
</organism>